<keyword evidence="2" id="KW-0732">Signal</keyword>
<accession>A0A5C1YDG5</accession>
<dbReference type="EMBL" id="CP043505">
    <property type="protein sequence ID" value="QEO14106.1"/>
    <property type="molecule type" value="Genomic_DNA"/>
</dbReference>
<evidence type="ECO:0000256" key="2">
    <source>
        <dbReference type="SAM" id="SignalP"/>
    </source>
</evidence>
<feature type="chain" id="PRO_5022792325" description="DUF11 domain-containing protein" evidence="2">
    <location>
        <begin position="28"/>
        <end position="1187"/>
    </location>
</feature>
<evidence type="ECO:0000313" key="3">
    <source>
        <dbReference type="EMBL" id="QEO14106.1"/>
    </source>
</evidence>
<sequence>MSRVRFASTVAVAVVALLAAPAVVVSAVGGAPSAEARVVPFDHQADPLFDVHVELQDQYDNIRTHNFPANLERGDDDLEFRVSISRTPRADSLPDGTIVGVVLTWNGPVRGPTFGQMAGQCDGWVYPESNFPAPSPDPADQLTPGWECLLDSLRENGADDEVEMPFTLPSEVPACCSSSPLDGSISAVVVIRPPDEGGGELVLPEGYSDWGGTSDGGGPPPSHPYGEIGYDSVGYYVLDSFFRVRVQLEEWWHRTNGPDETATFTITNWTDATTETRGTIEAASIEFIISWPPGFTAAPPVGCDSTTPDPGGGIRCRVGGMEEPGSERVVTMGLAMPSEEAEGVVAATPGDSEVGWETPYGLEMYPMPDAWMFASDVDIEAIASIVSVDVTVTPKFAWTGGPTVEVRIRLEASHRLDGYFDWYRVGLQLDWPSSLSLRTSVGCDSDPPECIVEPLVSGAENAEEVVLEFDAVSGSAGPVTVSATGTSLIGVFASEGYDEDELFPEWVGSDSDWLVVEDDPFPMSLELQPEVSTTGTSRIVGTIQLAHAAGSMTMPNLSIDLEITAHDDLVPIGEPVGCASYAAGICTVTGLDAPGSSTEITVEFEPPRERGWHSAYVAQLAAIFDFDGERFQAPDGWLNYAYDSVLIDDELVTLDVILSHDYVWTDGPYLGAQIVVNRAARGYDGDLYYELRAGVALTWPAYLTPVADPIGCETWDGTICVVSLPEPDVPVTIWVTFAVGAGVTEGVVRAEGATLTELDYYGQAERELPPEWIVPDQETVRGIPPFIAIDVALERELVWPLGPDLESRIIVDREAIALDLRREPFGELYVGIEITWPDFLEPTGPPTGCESWDGAICEIRLEGPGSSAVIDLEFEVVGAGEPIATGVVRAEAAYLEVRDGDSARSLPTDWVAPDEEPVTCIEAEIGVDIALDHSPGYTGGKQLIAIVTVNREAGGAVLPGLEVDLQVTWPGFLTKTADSGCASWDAATATCTVTGLAQPGASVQFALALSMPPPSFPAPSPVPPRDGDVAVSGARLEFDAPPSTPLPEPDPAPEPEPEPGDGTLPVGWIDADRAPFRLLQPSIVVTPSVATTGEAVGAYAVDLPPGARIELRWGNGAPADLPGVVRAALEGQTSARLAVFVRRWEILGQRELVMHNPDGLFGDIRSANTLLLVPRSAMAPNLVGRGG</sequence>
<gene>
    <name evidence="3" type="ORF">FLP10_06475</name>
</gene>
<dbReference type="OrthoDB" id="4994346at2"/>
<dbReference type="KEGG" id="ail:FLP10_06475"/>
<reference evidence="3 4" key="1">
    <citation type="submission" date="2019-09" db="EMBL/GenBank/DDBJ databases">
        <title>Genome sequencing of strain KACC 19306.</title>
        <authorList>
            <person name="Heo J."/>
            <person name="Kim S.-J."/>
            <person name="Kim J.-S."/>
            <person name="Hong S.-B."/>
            <person name="Kwon S.-W."/>
        </authorList>
    </citation>
    <scope>NUCLEOTIDE SEQUENCE [LARGE SCALE GENOMIC DNA]</scope>
    <source>
        <strain evidence="3 4">KACC 19306</strain>
    </source>
</reference>
<dbReference type="AlphaFoldDB" id="A0A5C1YDG5"/>
<keyword evidence="4" id="KW-1185">Reference proteome</keyword>
<dbReference type="RefSeq" id="WP_149160128.1">
    <property type="nucleotide sequence ID" value="NZ_CP043505.1"/>
</dbReference>
<name>A0A5C1YDG5_9MICO</name>
<evidence type="ECO:0008006" key="5">
    <source>
        <dbReference type="Google" id="ProtNLM"/>
    </source>
</evidence>
<protein>
    <recommendedName>
        <fullName evidence="5">DUF11 domain-containing protein</fullName>
    </recommendedName>
</protein>
<proteinExistence type="predicted"/>
<feature type="region of interest" description="Disordered" evidence="1">
    <location>
        <begin position="1037"/>
        <end position="1065"/>
    </location>
</feature>
<dbReference type="Proteomes" id="UP000324678">
    <property type="component" value="Chromosome"/>
</dbReference>
<feature type="signal peptide" evidence="2">
    <location>
        <begin position="1"/>
        <end position="27"/>
    </location>
</feature>
<evidence type="ECO:0000313" key="4">
    <source>
        <dbReference type="Proteomes" id="UP000324678"/>
    </source>
</evidence>
<organism evidence="3 4">
    <name type="scientific">Agromyces intestinalis</name>
    <dbReference type="NCBI Taxonomy" id="2592652"/>
    <lineage>
        <taxon>Bacteria</taxon>
        <taxon>Bacillati</taxon>
        <taxon>Actinomycetota</taxon>
        <taxon>Actinomycetes</taxon>
        <taxon>Micrococcales</taxon>
        <taxon>Microbacteriaceae</taxon>
        <taxon>Agromyces</taxon>
    </lineage>
</organism>
<evidence type="ECO:0000256" key="1">
    <source>
        <dbReference type="SAM" id="MobiDB-lite"/>
    </source>
</evidence>